<feature type="coiled-coil region" evidence="1">
    <location>
        <begin position="481"/>
        <end position="544"/>
    </location>
</feature>
<dbReference type="Proteomes" id="UP001283361">
    <property type="component" value="Unassembled WGS sequence"/>
</dbReference>
<feature type="region of interest" description="Disordered" evidence="2">
    <location>
        <begin position="1203"/>
        <end position="1255"/>
    </location>
</feature>
<sequence length="1472" mass="167902">MSLSALDQEIQSKHSLQHVFLPKQQPKTEPDKEMLSALGESKLKYDLVKAFEKALKKPWFMASKIKERDCPIYSRWCSVQEEKNVDCFLQSYIAKMKADDPAINPFDMLDEISIVYPTVQSVDMIQLINGRNSFKADDIQWTGHSEQYNRLWAEFEIKPYLCLIAIQAFIKSFDDNVGLVLMLNDINDKYMEIFIGDNKGDNAEDHLMTRDKERTKLFISEVDSIRTAVYDKWFKRIDASVTSIGSFRSIQKSLNCMLTYLHALGVYLYEPISPKQVVKKKLAATTSLAEEETQRHWLVPKRTIPDPRSVIVVRNRRDNSYTCWNFTANRQVYMAFDKYSTPFDTKLLQVLKLEYMYAELLKKQNGVMLSRGYVVVEEKDDKKKDEEEGCSVDKELLRMQQKERDEQEEELWKSQLQGYNDDVKYYETGPGGKPARIVMQGIMRPQRLPFSLFGNRSAACGGKAGGKDPVSDLVTSLKKQISSEEKNMSDVSRMLREITKEEDKNIKRASGKLKDLLSSKHHFVSRLNKNMDTLSKEIDKIVDDLESGHARQEDAFGVIPIRKLVSTISDSCTSVQDIVSRLEASMSAVGINPKAETESDMFRDMDARVEVASNTAIQRAQIEMRTVLTAVENMLDRMERVVNNHTSTLNVPADAHERMGADDVAFDLDYFNDDFAGILRGANEVAPADVLAGTSATGGSNKDSLTRSDELYAEYYSKMKEANSMFRELKGNYASLVKKFHDVQKDTMKKVSDNAKYKMQSIDSRKLAALYNTILKSQIKLNQTGMAKIESVLGNLEDKITKLTAVNQKKQDENKRVMESTQNHLNNILALVDAEGSEVLENALVKSDVVLNNIREERTTNLTELSDIYRKNLEALQSVIPQLEQNLEKRRQEQTRIIEEGVGSDGGDGPSSSGSSSNSSNNAEALSRTKTAFAQYGSAMDKYHRLVDEVTEKRELELKKAEQRELDRKFNLDKARLDREAAIKEKNHLQAMKRYGDIMTNRDEAKRRKLCRGNHESDMMTVRGINPAPQMLYVRGHFRKASVMPNISERHMKDLRSTIRNRWIDFVDTVFPSVTITDNHGVKTSILNHNSILTKIIMPFLKLRYGLSISGINVNRTMLGGMADYESIKQIFYAICNEFTSRDKQITLELVERLPTTMSNLSDEDEPQSDNNDEEDLKSFEAEEADDNDDFSQSVDTEMFDLIRNRPGPPIRATLPPKQQHKPDSTKKTRPKLRVTSNPPSVEVKPGVKEPKDPVLPRLHASKMLRLAPSKYPTEIENGVRKSKPPLTEGLPDPFGTFLDILRDYMGVRPDLLDFDVIENRVLSSTKAADESDSEHFQRVASAMQIINTIKSSRVTALKDIAELSQHQINDNRQHERYKCAIQIRRDKTNSDILKQSVETATAQLELDKKERLQAETKYPTAKIGSLRAVSKLARWKAYPERPMVDYNIFDVNTRQTCNAEERLIYLDNVLY</sequence>
<feature type="compositionally biased region" description="Acidic residues" evidence="2">
    <location>
        <begin position="1162"/>
        <end position="1176"/>
    </location>
</feature>
<keyword evidence="4" id="KW-1185">Reference proteome</keyword>
<evidence type="ECO:0000256" key="1">
    <source>
        <dbReference type="SAM" id="Coils"/>
    </source>
</evidence>
<feature type="region of interest" description="Disordered" evidence="2">
    <location>
        <begin position="899"/>
        <end position="926"/>
    </location>
</feature>
<evidence type="ECO:0000313" key="4">
    <source>
        <dbReference type="Proteomes" id="UP001283361"/>
    </source>
</evidence>
<protein>
    <submittedName>
        <fullName evidence="3">Uncharacterized protein</fullName>
    </submittedName>
</protein>
<name>A0AAE1DZQ8_9GAST</name>
<evidence type="ECO:0000256" key="2">
    <source>
        <dbReference type="SAM" id="MobiDB-lite"/>
    </source>
</evidence>
<gene>
    <name evidence="3" type="ORF">RRG08_000859</name>
</gene>
<feature type="coiled-coil region" evidence="1">
    <location>
        <begin position="866"/>
        <end position="893"/>
    </location>
</feature>
<dbReference type="EMBL" id="JAWDGP010001708">
    <property type="protein sequence ID" value="KAK3788969.1"/>
    <property type="molecule type" value="Genomic_DNA"/>
</dbReference>
<accession>A0AAE1DZQ8</accession>
<feature type="compositionally biased region" description="Low complexity" evidence="2">
    <location>
        <begin position="910"/>
        <end position="922"/>
    </location>
</feature>
<proteinExistence type="predicted"/>
<organism evidence="3 4">
    <name type="scientific">Elysia crispata</name>
    <name type="common">lettuce slug</name>
    <dbReference type="NCBI Taxonomy" id="231223"/>
    <lineage>
        <taxon>Eukaryota</taxon>
        <taxon>Metazoa</taxon>
        <taxon>Spiralia</taxon>
        <taxon>Lophotrochozoa</taxon>
        <taxon>Mollusca</taxon>
        <taxon>Gastropoda</taxon>
        <taxon>Heterobranchia</taxon>
        <taxon>Euthyneura</taxon>
        <taxon>Panpulmonata</taxon>
        <taxon>Sacoglossa</taxon>
        <taxon>Placobranchoidea</taxon>
        <taxon>Plakobranchidae</taxon>
        <taxon>Elysia</taxon>
    </lineage>
</organism>
<evidence type="ECO:0000313" key="3">
    <source>
        <dbReference type="EMBL" id="KAK3788969.1"/>
    </source>
</evidence>
<keyword evidence="1" id="KW-0175">Coiled coil</keyword>
<comment type="caution">
    <text evidence="3">The sequence shown here is derived from an EMBL/GenBank/DDBJ whole genome shotgun (WGS) entry which is preliminary data.</text>
</comment>
<feature type="compositionally biased region" description="Basic and acidic residues" evidence="2">
    <location>
        <begin position="1246"/>
        <end position="1255"/>
    </location>
</feature>
<reference evidence="3" key="1">
    <citation type="journal article" date="2023" name="G3 (Bethesda)">
        <title>A reference genome for the long-term kleptoplast-retaining sea slug Elysia crispata morphotype clarki.</title>
        <authorList>
            <person name="Eastman K.E."/>
            <person name="Pendleton A.L."/>
            <person name="Shaikh M.A."/>
            <person name="Suttiyut T."/>
            <person name="Ogas R."/>
            <person name="Tomko P."/>
            <person name="Gavelis G."/>
            <person name="Widhalm J.R."/>
            <person name="Wisecaver J.H."/>
        </authorList>
    </citation>
    <scope>NUCLEOTIDE SEQUENCE</scope>
    <source>
        <strain evidence="3">ECLA1</strain>
    </source>
</reference>
<feature type="region of interest" description="Disordered" evidence="2">
    <location>
        <begin position="1157"/>
        <end position="1176"/>
    </location>
</feature>